<feature type="chain" id="PRO_5045770895" evidence="1">
    <location>
        <begin position="26"/>
        <end position="253"/>
    </location>
</feature>
<comment type="caution">
    <text evidence="2">The sequence shown here is derived from an EMBL/GenBank/DDBJ whole genome shotgun (WGS) entry which is preliminary data.</text>
</comment>
<dbReference type="PROSITE" id="PS51257">
    <property type="entry name" value="PROKAR_LIPOPROTEIN"/>
    <property type="match status" value="1"/>
</dbReference>
<name>A0ABW0BDV1_9ACTN</name>
<sequence>MSRRNRILHSTVALAAAAAVLSSCSEDDADASSPAVAASSTQVAAGSSIPSTSEVALPAGVLPLPSPDANDDIAIDQAGRYRIALSDTLALDIDLPQTAVLFGDGLYVKLDDSFLKLETAGETYGVPDDPCHGPHYLTAPRAGVDPLVRAIANQRPYSATQPRTVEVGGADGRYLELRLPPSYDASKCVDAQLGLPGNSGTNNNMAPGYVGDWWIVDVDGQRTVLQAFCEKCDDPTTNRMTRMVRSVTFTPTS</sequence>
<evidence type="ECO:0000256" key="1">
    <source>
        <dbReference type="SAM" id="SignalP"/>
    </source>
</evidence>
<reference evidence="3" key="1">
    <citation type="journal article" date="2019" name="Int. J. Syst. Evol. Microbiol.">
        <title>The Global Catalogue of Microorganisms (GCM) 10K type strain sequencing project: providing services to taxonomists for standard genome sequencing and annotation.</title>
        <authorList>
            <consortium name="The Broad Institute Genomics Platform"/>
            <consortium name="The Broad Institute Genome Sequencing Center for Infectious Disease"/>
            <person name="Wu L."/>
            <person name="Ma J."/>
        </authorList>
    </citation>
    <scope>NUCLEOTIDE SEQUENCE [LARGE SCALE GENOMIC DNA]</scope>
    <source>
        <strain evidence="3">DFY41</strain>
    </source>
</reference>
<keyword evidence="1" id="KW-0732">Signal</keyword>
<organism evidence="2 3">
    <name type="scientific">Nocardioides taihuensis</name>
    <dbReference type="NCBI Taxonomy" id="1835606"/>
    <lineage>
        <taxon>Bacteria</taxon>
        <taxon>Bacillati</taxon>
        <taxon>Actinomycetota</taxon>
        <taxon>Actinomycetes</taxon>
        <taxon>Propionibacteriales</taxon>
        <taxon>Nocardioidaceae</taxon>
        <taxon>Nocardioides</taxon>
    </lineage>
</organism>
<evidence type="ECO:0000313" key="2">
    <source>
        <dbReference type="EMBL" id="MFC5175348.1"/>
    </source>
</evidence>
<feature type="signal peptide" evidence="1">
    <location>
        <begin position="1"/>
        <end position="25"/>
    </location>
</feature>
<proteinExistence type="predicted"/>
<keyword evidence="3" id="KW-1185">Reference proteome</keyword>
<protein>
    <submittedName>
        <fullName evidence="2">Uncharacterized protein</fullName>
    </submittedName>
</protein>
<dbReference type="EMBL" id="JBHSKD010000002">
    <property type="protein sequence ID" value="MFC5175348.1"/>
    <property type="molecule type" value="Genomic_DNA"/>
</dbReference>
<evidence type="ECO:0000313" key="3">
    <source>
        <dbReference type="Proteomes" id="UP001596087"/>
    </source>
</evidence>
<dbReference type="RefSeq" id="WP_378585966.1">
    <property type="nucleotide sequence ID" value="NZ_JBHSKD010000002.1"/>
</dbReference>
<gene>
    <name evidence="2" type="ORF">ACFPGP_01610</name>
</gene>
<accession>A0ABW0BDV1</accession>
<dbReference type="Proteomes" id="UP001596087">
    <property type="component" value="Unassembled WGS sequence"/>
</dbReference>